<feature type="transmembrane region" description="Helical" evidence="5">
    <location>
        <begin position="92"/>
        <end position="110"/>
    </location>
</feature>
<comment type="subcellular location">
    <subcellularLocation>
        <location evidence="1">Cell membrane</location>
        <topology evidence="1">Multi-pass membrane protein</topology>
    </subcellularLocation>
</comment>
<dbReference type="GO" id="GO:0016765">
    <property type="term" value="F:transferase activity, transferring alkyl or aryl (other than methyl) groups"/>
    <property type="evidence" value="ECO:0007669"/>
    <property type="project" value="InterPro"/>
</dbReference>
<dbReference type="InterPro" id="IPR050475">
    <property type="entry name" value="Prenyltransferase_related"/>
</dbReference>
<keyword evidence="3 5" id="KW-1133">Transmembrane helix</keyword>
<evidence type="ECO:0000313" key="6">
    <source>
        <dbReference type="EMBL" id="HGL41440.1"/>
    </source>
</evidence>
<sequence>MALETVQKVLKVSRFRFWIYAAGPYVVGYTLGASEFNDFLRPEYYIYLIYFFIPANILIYGVNDYFDVETDVLNPKKSSKEMRVVGEDRVRLRRLLFGVLGVSFALMLIQDNVARLLFGGFLFLSIFYSAPPVRFKSKPFLDFASNYLYIMPGVFGHYIASGRLPEPLILLAGFLHISAMHIFSAVPDIEFDRAAGIKTTPVVIGRKNALMLVTVFWTGLAYLAIILTGFHPLSFLALVYPMVPISVLVFGLDINRVYWLLPYINTSLGGLLWLGLVNHKIIPFFPKF</sequence>
<dbReference type="GO" id="GO:0005886">
    <property type="term" value="C:plasma membrane"/>
    <property type="evidence" value="ECO:0007669"/>
    <property type="project" value="UniProtKB-SubCell"/>
</dbReference>
<dbReference type="EMBL" id="DTCM01000086">
    <property type="protein sequence ID" value="HGL41440.1"/>
    <property type="molecule type" value="Genomic_DNA"/>
</dbReference>
<dbReference type="Pfam" id="PF01040">
    <property type="entry name" value="UbiA"/>
    <property type="match status" value="1"/>
</dbReference>
<evidence type="ECO:0000256" key="2">
    <source>
        <dbReference type="ARBA" id="ARBA00022692"/>
    </source>
</evidence>
<evidence type="ECO:0000256" key="5">
    <source>
        <dbReference type="SAM" id="Phobius"/>
    </source>
</evidence>
<keyword evidence="4 5" id="KW-0472">Membrane</keyword>
<dbReference type="InterPro" id="IPR044878">
    <property type="entry name" value="UbiA_sf"/>
</dbReference>
<evidence type="ECO:0000256" key="3">
    <source>
        <dbReference type="ARBA" id="ARBA00022989"/>
    </source>
</evidence>
<feature type="transmembrane region" description="Helical" evidence="5">
    <location>
        <begin position="15"/>
        <end position="32"/>
    </location>
</feature>
<feature type="transmembrane region" description="Helical" evidence="5">
    <location>
        <begin position="257"/>
        <end position="276"/>
    </location>
</feature>
<dbReference type="Gene3D" id="1.20.120.1780">
    <property type="entry name" value="UbiA prenyltransferase"/>
    <property type="match status" value="1"/>
</dbReference>
<feature type="transmembrane region" description="Helical" evidence="5">
    <location>
        <begin position="116"/>
        <end position="133"/>
    </location>
</feature>
<dbReference type="CDD" id="cd13966">
    <property type="entry name" value="PT_UbiA_4"/>
    <property type="match status" value="1"/>
</dbReference>
<dbReference type="Gene3D" id="1.10.357.140">
    <property type="entry name" value="UbiA prenyltransferase"/>
    <property type="match status" value="1"/>
</dbReference>
<dbReference type="InterPro" id="IPR000537">
    <property type="entry name" value="UbiA_prenyltransferase"/>
</dbReference>
<keyword evidence="7" id="KW-0808">Transferase</keyword>
<keyword evidence="2 5" id="KW-0812">Transmembrane</keyword>
<feature type="transmembrane region" description="Helical" evidence="5">
    <location>
        <begin position="208"/>
        <end position="227"/>
    </location>
</feature>
<dbReference type="EMBL" id="DTAD01000063">
    <property type="protein sequence ID" value="HGN90615.1"/>
    <property type="molecule type" value="Genomic_DNA"/>
</dbReference>
<dbReference type="NCBIfam" id="NF009516">
    <property type="entry name" value="PRK12875.1"/>
    <property type="match status" value="1"/>
</dbReference>
<accession>A0A7C4I718</accession>
<protein>
    <submittedName>
        <fullName evidence="7">Prenyltransferase</fullName>
    </submittedName>
</protein>
<proteinExistence type="predicted"/>
<feature type="transmembrane region" description="Helical" evidence="5">
    <location>
        <begin position="233"/>
        <end position="250"/>
    </location>
</feature>
<feature type="transmembrane region" description="Helical" evidence="5">
    <location>
        <begin position="140"/>
        <end position="161"/>
    </location>
</feature>
<evidence type="ECO:0000256" key="4">
    <source>
        <dbReference type="ARBA" id="ARBA00023136"/>
    </source>
</evidence>
<dbReference type="PANTHER" id="PTHR42723">
    <property type="entry name" value="CHLOROPHYLL SYNTHASE"/>
    <property type="match status" value="1"/>
</dbReference>
<dbReference type="PANTHER" id="PTHR42723:SF1">
    <property type="entry name" value="CHLOROPHYLL SYNTHASE, CHLOROPLASTIC"/>
    <property type="match status" value="1"/>
</dbReference>
<organism evidence="7">
    <name type="scientific">Caldiarchaeum subterraneum</name>
    <dbReference type="NCBI Taxonomy" id="311458"/>
    <lineage>
        <taxon>Archaea</taxon>
        <taxon>Nitrososphaerota</taxon>
        <taxon>Candidatus Caldarchaeales</taxon>
        <taxon>Candidatus Caldarchaeaceae</taxon>
        <taxon>Candidatus Caldarchaeum</taxon>
    </lineage>
</organism>
<name>A0A7C4I718_CALS0</name>
<feature type="transmembrane region" description="Helical" evidence="5">
    <location>
        <begin position="44"/>
        <end position="62"/>
    </location>
</feature>
<reference evidence="7" key="1">
    <citation type="journal article" date="2020" name="mSystems">
        <title>Genome- and Community-Level Interaction Insights into Carbon Utilization and Element Cycling Functions of Hydrothermarchaeota in Hydrothermal Sediment.</title>
        <authorList>
            <person name="Zhou Z."/>
            <person name="Liu Y."/>
            <person name="Xu W."/>
            <person name="Pan J."/>
            <person name="Luo Z.H."/>
            <person name="Li M."/>
        </authorList>
    </citation>
    <scope>NUCLEOTIDE SEQUENCE [LARGE SCALE GENOMIC DNA]</scope>
    <source>
        <strain evidence="7">SpSt-613</strain>
        <strain evidence="6">SpSt-669</strain>
    </source>
</reference>
<feature type="transmembrane region" description="Helical" evidence="5">
    <location>
        <begin position="167"/>
        <end position="187"/>
    </location>
</feature>
<comment type="caution">
    <text evidence="7">The sequence shown here is derived from an EMBL/GenBank/DDBJ whole genome shotgun (WGS) entry which is preliminary data.</text>
</comment>
<evidence type="ECO:0000256" key="1">
    <source>
        <dbReference type="ARBA" id="ARBA00004651"/>
    </source>
</evidence>
<evidence type="ECO:0000313" key="7">
    <source>
        <dbReference type="EMBL" id="HGN90615.1"/>
    </source>
</evidence>
<gene>
    <name evidence="7" type="ORF">ENT82_05760</name>
    <name evidence="6" type="ORF">ENU43_07250</name>
</gene>
<dbReference type="AlphaFoldDB" id="A0A7C4I718"/>